<feature type="transmembrane region" description="Helical" evidence="1">
    <location>
        <begin position="111"/>
        <end position="132"/>
    </location>
</feature>
<feature type="transmembrane region" description="Helical" evidence="1">
    <location>
        <begin position="67"/>
        <end position="90"/>
    </location>
</feature>
<sequence>MKKQFYSILEYIIKLESNIAFYPTLISLIGLLFAFFMYYLESLGVSAYLIENAPVLVINNTETARSLLTTFIGGLISIMVFSFSLVMILLNQASSNFSPRILPGLISNRRHQIILGIYNSSLLYCIFTLVSITPHGNKYQLPGFSVLLAIIFMTLCLGAFIYFIHSISQQIQVGTIMDKIFNNAHDRLSSLIENEKSYEAKFPDTSGWKVVNSNESGYFQDNSLKSLTSFAREKEVQIEIIQIKGTYILKNLPLFRYSGAELVEDDVIEVLGYFNFSQNEIVTENYVLAFKQITEIAVKAMSPGINDPGTAINAIDYMTELFALRMKKRDSSYLFDDEDNDDNAIVSIKTVSFEVLMYNVMAALRTYCKHDIIVVQKLFMMLDYLLDHADVSDQLYKKTIVKEISTLYQDAIAHQKNEADLSIINHQMNKLKTLNQSDYTI</sequence>
<protein>
    <submittedName>
        <fullName evidence="2">Putative membrane protein</fullName>
    </submittedName>
</protein>
<dbReference type="STRING" id="49280.A9996_02890"/>
<feature type="transmembrane region" description="Helical" evidence="1">
    <location>
        <begin position="20"/>
        <end position="40"/>
    </location>
</feature>
<proteinExistence type="predicted"/>
<keyword evidence="1" id="KW-1133">Transmembrane helix</keyword>
<keyword evidence="1" id="KW-0812">Transmembrane</keyword>
<dbReference type="OrthoDB" id="2955631at2"/>
<evidence type="ECO:0000313" key="2">
    <source>
        <dbReference type="EMBL" id="RAJ22781.1"/>
    </source>
</evidence>
<dbReference type="AlphaFoldDB" id="A0A1A7R7Q4"/>
<organism evidence="2 3">
    <name type="scientific">Gelidibacter algens</name>
    <dbReference type="NCBI Taxonomy" id="49280"/>
    <lineage>
        <taxon>Bacteria</taxon>
        <taxon>Pseudomonadati</taxon>
        <taxon>Bacteroidota</taxon>
        <taxon>Flavobacteriia</taxon>
        <taxon>Flavobacteriales</taxon>
        <taxon>Flavobacteriaceae</taxon>
        <taxon>Gelidibacter</taxon>
    </lineage>
</organism>
<name>A0A1A7R7Q4_9FLAO</name>
<dbReference type="Pfam" id="PF10011">
    <property type="entry name" value="DUF2254"/>
    <property type="match status" value="1"/>
</dbReference>
<dbReference type="EMBL" id="QLLQ01000008">
    <property type="protein sequence ID" value="RAJ22781.1"/>
    <property type="molecule type" value="Genomic_DNA"/>
</dbReference>
<keyword evidence="1" id="KW-0472">Membrane</keyword>
<dbReference type="InterPro" id="IPR018723">
    <property type="entry name" value="DUF2254_membrane"/>
</dbReference>
<dbReference type="Proteomes" id="UP000248987">
    <property type="component" value="Unassembled WGS sequence"/>
</dbReference>
<evidence type="ECO:0000313" key="3">
    <source>
        <dbReference type="Proteomes" id="UP000248987"/>
    </source>
</evidence>
<feature type="transmembrane region" description="Helical" evidence="1">
    <location>
        <begin position="144"/>
        <end position="164"/>
    </location>
</feature>
<reference evidence="2 3" key="1">
    <citation type="submission" date="2018-06" db="EMBL/GenBank/DDBJ databases">
        <title>Genomic Encyclopedia of Archaeal and Bacterial Type Strains, Phase II (KMG-II): from individual species to whole genera.</title>
        <authorList>
            <person name="Goeker M."/>
        </authorList>
    </citation>
    <scope>NUCLEOTIDE SEQUENCE [LARGE SCALE GENOMIC DNA]</scope>
    <source>
        <strain evidence="2 3">DSM 12408</strain>
    </source>
</reference>
<dbReference type="RefSeq" id="WP_066430685.1">
    <property type="nucleotide sequence ID" value="NZ_LZRN01000004.1"/>
</dbReference>
<gene>
    <name evidence="2" type="ORF">LX77_02338</name>
</gene>
<evidence type="ECO:0000256" key="1">
    <source>
        <dbReference type="SAM" id="Phobius"/>
    </source>
</evidence>
<keyword evidence="3" id="KW-1185">Reference proteome</keyword>
<comment type="caution">
    <text evidence="2">The sequence shown here is derived from an EMBL/GenBank/DDBJ whole genome shotgun (WGS) entry which is preliminary data.</text>
</comment>
<accession>A0A1A7R7Q4</accession>